<protein>
    <recommendedName>
        <fullName evidence="5">PRA1 family protein</fullName>
    </recommendedName>
</protein>
<dbReference type="InterPro" id="IPR004895">
    <property type="entry name" value="Prenylated_rab_accept_PRA1"/>
</dbReference>
<dbReference type="PANTHER" id="PTHR12859:SF0">
    <property type="entry name" value="PRA1 FAMILY PROTEIN"/>
    <property type="match status" value="1"/>
</dbReference>
<dbReference type="PANTHER" id="PTHR12859">
    <property type="entry name" value="PRA1 PROTEIN"/>
    <property type="match status" value="1"/>
</dbReference>
<dbReference type="Proteomes" id="UP001303046">
    <property type="component" value="Unassembled WGS sequence"/>
</dbReference>
<evidence type="ECO:0000256" key="4">
    <source>
        <dbReference type="ARBA" id="ARBA00023136"/>
    </source>
</evidence>
<evidence type="ECO:0000256" key="1">
    <source>
        <dbReference type="ARBA" id="ARBA00004141"/>
    </source>
</evidence>
<dbReference type="Pfam" id="PF03208">
    <property type="entry name" value="PRA1"/>
    <property type="match status" value="1"/>
</dbReference>
<evidence type="ECO:0000313" key="7">
    <source>
        <dbReference type="Proteomes" id="UP001303046"/>
    </source>
</evidence>
<dbReference type="EMBL" id="JAVFWL010000004">
    <property type="protein sequence ID" value="KAK6748998.1"/>
    <property type="molecule type" value="Genomic_DNA"/>
</dbReference>
<feature type="transmembrane region" description="Helical" evidence="5">
    <location>
        <begin position="157"/>
        <end position="173"/>
    </location>
</feature>
<feature type="transmembrane region" description="Helical" evidence="5">
    <location>
        <begin position="100"/>
        <end position="120"/>
    </location>
</feature>
<keyword evidence="7" id="KW-1185">Reference proteome</keyword>
<feature type="transmembrane region" description="Helical" evidence="5">
    <location>
        <begin position="179"/>
        <end position="199"/>
    </location>
</feature>
<keyword evidence="2 5" id="KW-0812">Transmembrane</keyword>
<comment type="subcellular location">
    <subcellularLocation>
        <location evidence="1 5">Membrane</location>
        <topology evidence="1 5">Multi-pass membrane protein</topology>
    </subcellularLocation>
</comment>
<gene>
    <name evidence="6" type="primary">Necator_chrIV.g14839</name>
    <name evidence="6" type="ORF">RB195_001544</name>
</gene>
<evidence type="ECO:0000313" key="6">
    <source>
        <dbReference type="EMBL" id="KAK6748998.1"/>
    </source>
</evidence>
<evidence type="ECO:0000256" key="3">
    <source>
        <dbReference type="ARBA" id="ARBA00022989"/>
    </source>
</evidence>
<sequence>MQYVCGDRCDRFAAETLAASVSIHAPFIDFIDLFYYFSGYNFCLMSENAATPPEAIFRLGNGVELPPFRTVSDFILGKARFELPPYNDLPRWNNRIVSNLLYYQTNYFVIFAVLVILQSFFNSQDLALGLAAIVVVAAVVIFAISDNPSFYQTRRDHPLLTLGAIIVACYFFIQVLPSVLTVLFSVLFPLFIILCHASIRLRDFMSKVTQTAEKLGLRTTVMGRILETCGITVKA</sequence>
<accession>A0ABR1DFP3</accession>
<reference evidence="6 7" key="1">
    <citation type="submission" date="2023-08" db="EMBL/GenBank/DDBJ databases">
        <title>A Necator americanus chromosomal reference genome.</title>
        <authorList>
            <person name="Ilik V."/>
            <person name="Petrzelkova K.J."/>
            <person name="Pardy F."/>
            <person name="Fuh T."/>
            <person name="Niatou-Singa F.S."/>
            <person name="Gouil Q."/>
            <person name="Baker L."/>
            <person name="Ritchie M.E."/>
            <person name="Jex A.R."/>
            <person name="Gazzola D."/>
            <person name="Li H."/>
            <person name="Toshio Fujiwara R."/>
            <person name="Zhan B."/>
            <person name="Aroian R.V."/>
            <person name="Pafco B."/>
            <person name="Schwarz E.M."/>
        </authorList>
    </citation>
    <scope>NUCLEOTIDE SEQUENCE [LARGE SCALE GENOMIC DNA]</scope>
    <source>
        <strain evidence="6 7">Aroian</strain>
        <tissue evidence="6">Whole animal</tissue>
    </source>
</reference>
<evidence type="ECO:0000256" key="2">
    <source>
        <dbReference type="ARBA" id="ARBA00022692"/>
    </source>
</evidence>
<name>A0ABR1DFP3_NECAM</name>
<comment type="similarity">
    <text evidence="5">Belongs to the PRA1 family.</text>
</comment>
<organism evidence="6 7">
    <name type="scientific">Necator americanus</name>
    <name type="common">Human hookworm</name>
    <dbReference type="NCBI Taxonomy" id="51031"/>
    <lineage>
        <taxon>Eukaryota</taxon>
        <taxon>Metazoa</taxon>
        <taxon>Ecdysozoa</taxon>
        <taxon>Nematoda</taxon>
        <taxon>Chromadorea</taxon>
        <taxon>Rhabditida</taxon>
        <taxon>Rhabditina</taxon>
        <taxon>Rhabditomorpha</taxon>
        <taxon>Strongyloidea</taxon>
        <taxon>Ancylostomatidae</taxon>
        <taxon>Bunostominae</taxon>
        <taxon>Necator</taxon>
    </lineage>
</organism>
<feature type="transmembrane region" description="Helical" evidence="5">
    <location>
        <begin position="126"/>
        <end position="145"/>
    </location>
</feature>
<keyword evidence="4 5" id="KW-0472">Membrane</keyword>
<keyword evidence="3 5" id="KW-1133">Transmembrane helix</keyword>
<evidence type="ECO:0000256" key="5">
    <source>
        <dbReference type="RuleBase" id="RU363107"/>
    </source>
</evidence>
<comment type="caution">
    <text evidence="6">The sequence shown here is derived from an EMBL/GenBank/DDBJ whole genome shotgun (WGS) entry which is preliminary data.</text>
</comment>
<proteinExistence type="inferred from homology"/>